<dbReference type="InterPro" id="IPR000182">
    <property type="entry name" value="GNAT_dom"/>
</dbReference>
<evidence type="ECO:0000259" key="1">
    <source>
        <dbReference type="PROSITE" id="PS51186"/>
    </source>
</evidence>
<dbReference type="Gene3D" id="3.40.630.30">
    <property type="match status" value="1"/>
</dbReference>
<dbReference type="RefSeq" id="WP_212694886.1">
    <property type="nucleotide sequence ID" value="NZ_CP058649.1"/>
</dbReference>
<proteinExistence type="predicted"/>
<protein>
    <submittedName>
        <fullName evidence="2">GNAT family N-acetyltransferase</fullName>
    </submittedName>
</protein>
<dbReference type="Pfam" id="PF13302">
    <property type="entry name" value="Acetyltransf_3"/>
    <property type="match status" value="1"/>
</dbReference>
<name>A0A8J8SI82_9FIRM</name>
<feature type="domain" description="N-acetyltransferase" evidence="1">
    <location>
        <begin position="41"/>
        <end position="175"/>
    </location>
</feature>
<gene>
    <name evidence="2" type="ORF">HZI73_18685</name>
</gene>
<dbReference type="SUPFAM" id="SSF55729">
    <property type="entry name" value="Acyl-CoA N-acyltransferases (Nat)"/>
    <property type="match status" value="1"/>
</dbReference>
<evidence type="ECO:0000313" key="3">
    <source>
        <dbReference type="Proteomes" id="UP000683246"/>
    </source>
</evidence>
<dbReference type="PANTHER" id="PTHR43792">
    <property type="entry name" value="GNAT FAMILY, PUTATIVE (AFU_ORTHOLOGUE AFUA_3G00765)-RELATED-RELATED"/>
    <property type="match status" value="1"/>
</dbReference>
<dbReference type="EMBL" id="CP058649">
    <property type="protein sequence ID" value="QUI24192.1"/>
    <property type="molecule type" value="Genomic_DNA"/>
</dbReference>
<dbReference type="InterPro" id="IPR016181">
    <property type="entry name" value="Acyl_CoA_acyltransferase"/>
</dbReference>
<keyword evidence="3" id="KW-1185">Reference proteome</keyword>
<dbReference type="GO" id="GO:0016747">
    <property type="term" value="F:acyltransferase activity, transferring groups other than amino-acyl groups"/>
    <property type="evidence" value="ECO:0007669"/>
    <property type="project" value="InterPro"/>
</dbReference>
<reference evidence="2" key="1">
    <citation type="submission" date="2020-07" db="EMBL/GenBank/DDBJ databases">
        <title>Vallitalea pronyensis genome.</title>
        <authorList>
            <person name="Postec A."/>
        </authorList>
    </citation>
    <scope>NUCLEOTIDE SEQUENCE</scope>
    <source>
        <strain evidence="2">FatNI3</strain>
    </source>
</reference>
<accession>A0A8J8SI82</accession>
<evidence type="ECO:0000313" key="2">
    <source>
        <dbReference type="EMBL" id="QUI24192.1"/>
    </source>
</evidence>
<dbReference type="AlphaFoldDB" id="A0A8J8SI82"/>
<sequence>MDALIYLETKRLLLRNHTINDLHSYHKLLSDKDTMYYLKDIETSTLEESKTNLINVIEDTFSNNRRKYFFRIKNKVTKAYIGEVGYTVTAFTPLGKLVDLGYFIYPKFWNKGYVTEAVKEVIRFAFVDNNVFRISAGCIKDNKGSERVMQKCGMIKEAEFKMKVWHEGKMRDRVSYRLLKNEWMLNCIK</sequence>
<dbReference type="PROSITE" id="PS51186">
    <property type="entry name" value="GNAT"/>
    <property type="match status" value="1"/>
</dbReference>
<dbReference type="Proteomes" id="UP000683246">
    <property type="component" value="Chromosome"/>
</dbReference>
<organism evidence="2 3">
    <name type="scientific">Vallitalea pronyensis</name>
    <dbReference type="NCBI Taxonomy" id="1348613"/>
    <lineage>
        <taxon>Bacteria</taxon>
        <taxon>Bacillati</taxon>
        <taxon>Bacillota</taxon>
        <taxon>Clostridia</taxon>
        <taxon>Lachnospirales</taxon>
        <taxon>Vallitaleaceae</taxon>
        <taxon>Vallitalea</taxon>
    </lineage>
</organism>
<dbReference type="InterPro" id="IPR051531">
    <property type="entry name" value="N-acetyltransferase"/>
</dbReference>
<dbReference type="KEGG" id="vpy:HZI73_18685"/>